<dbReference type="PANTHER" id="PTHR42678">
    <property type="entry name" value="AMIDASE"/>
    <property type="match status" value="1"/>
</dbReference>
<dbReference type="SUPFAM" id="SSF75304">
    <property type="entry name" value="Amidase signature (AS) enzymes"/>
    <property type="match status" value="1"/>
</dbReference>
<comment type="caution">
    <text evidence="2">The sequence shown here is derived from an EMBL/GenBank/DDBJ whole genome shotgun (WGS) entry which is preliminary data.</text>
</comment>
<dbReference type="Gene3D" id="3.90.1300.10">
    <property type="entry name" value="Amidase signature (AS) domain"/>
    <property type="match status" value="1"/>
</dbReference>
<dbReference type="EMBL" id="JAFBCV010000007">
    <property type="protein sequence ID" value="MBM7839172.1"/>
    <property type="molecule type" value="Genomic_DNA"/>
</dbReference>
<accession>A0ABS2SY52</accession>
<dbReference type="EC" id="3.5.1.4" evidence="2"/>
<sequence length="489" mass="52859">MSNSNDLSIEQIHFLYDKNQLTAKQLISMYLERIALFDQAGPTLRSIIEINPDALFIAEALDQERNHYGRTGSLHGIPILLKDNIETKDFMHTSAGSIALEHHRATIDAHLVTKLREEGAIILGKTNMTEFANGMSSTMWAGYSSRGGQVRNPYGDESLFVGGSSSGSGVAVAADFAPLAVGTETNGSILSPSIQNSVVGIKPTVGLISRTGIIPFSYSQDTAGPMARTVTDAAILLGVLAGVDERDAATLTTKHAKTDNYLSFLSEAGLKGARIGVYRANNQSFLESAEYDASLFEDVVSTLKNEGAIVIDHLAIPSVERDWKTDVLTHEFAHSMNHFFMGLPAHAPVHSLSELIEFNKVNEKKALKYGQDRLEKAAALTNPMTASSYIVARLDDLTFARENGLDAALQQNELDAILFPAYIGSTISAKAGYPSIAVPAGYTKSGRPFGVTFAGGAYKEGQLIKIAYGYEQATRLRKRPPVIEKEINA</sequence>
<dbReference type="Pfam" id="PF01425">
    <property type="entry name" value="Amidase"/>
    <property type="match status" value="1"/>
</dbReference>
<dbReference type="GO" id="GO:0004040">
    <property type="term" value="F:amidase activity"/>
    <property type="evidence" value="ECO:0007669"/>
    <property type="project" value="UniProtKB-EC"/>
</dbReference>
<dbReference type="InterPro" id="IPR036928">
    <property type="entry name" value="AS_sf"/>
</dbReference>
<dbReference type="InterPro" id="IPR023631">
    <property type="entry name" value="Amidase_dom"/>
</dbReference>
<proteinExistence type="predicted"/>
<dbReference type="Proteomes" id="UP001179280">
    <property type="component" value="Unassembled WGS sequence"/>
</dbReference>
<name>A0ABS2SY52_9BACI</name>
<organism evidence="2 3">
    <name type="scientific">Shouchella xiaoxiensis</name>
    <dbReference type="NCBI Taxonomy" id="766895"/>
    <lineage>
        <taxon>Bacteria</taxon>
        <taxon>Bacillati</taxon>
        <taxon>Bacillota</taxon>
        <taxon>Bacilli</taxon>
        <taxon>Bacillales</taxon>
        <taxon>Bacillaceae</taxon>
        <taxon>Shouchella</taxon>
    </lineage>
</organism>
<gene>
    <name evidence="2" type="ORF">JOC54_002443</name>
</gene>
<evidence type="ECO:0000313" key="2">
    <source>
        <dbReference type="EMBL" id="MBM7839172.1"/>
    </source>
</evidence>
<dbReference type="PANTHER" id="PTHR42678:SF34">
    <property type="entry name" value="OS04G0183300 PROTEIN"/>
    <property type="match status" value="1"/>
</dbReference>
<feature type="domain" description="Amidase" evidence="1">
    <location>
        <begin position="26"/>
        <end position="463"/>
    </location>
</feature>
<reference evidence="2" key="1">
    <citation type="submission" date="2021-01" db="EMBL/GenBank/DDBJ databases">
        <title>Genomic Encyclopedia of Type Strains, Phase IV (KMG-IV): sequencing the most valuable type-strain genomes for metagenomic binning, comparative biology and taxonomic classification.</title>
        <authorList>
            <person name="Goeker M."/>
        </authorList>
    </citation>
    <scope>NUCLEOTIDE SEQUENCE</scope>
    <source>
        <strain evidence="2">DSM 21943</strain>
    </source>
</reference>
<dbReference type="NCBIfam" id="NF005300">
    <property type="entry name" value="PRK06828.1"/>
    <property type="match status" value="1"/>
</dbReference>
<evidence type="ECO:0000259" key="1">
    <source>
        <dbReference type="Pfam" id="PF01425"/>
    </source>
</evidence>
<keyword evidence="2" id="KW-0378">Hydrolase</keyword>
<evidence type="ECO:0000313" key="3">
    <source>
        <dbReference type="Proteomes" id="UP001179280"/>
    </source>
</evidence>
<protein>
    <submittedName>
        <fullName evidence="2">Amidase</fullName>
        <ecNumber evidence="2">3.5.1.4</ecNumber>
    </submittedName>
</protein>
<keyword evidence="3" id="KW-1185">Reference proteome</keyword>
<dbReference type="RefSeq" id="WP_204466490.1">
    <property type="nucleotide sequence ID" value="NZ_JAFBCV010000007.1"/>
</dbReference>